<dbReference type="PANTHER" id="PTHR30136:SF24">
    <property type="entry name" value="HTH-TYPE TRANSCRIPTIONAL REPRESSOR ALLR"/>
    <property type="match status" value="1"/>
</dbReference>
<gene>
    <name evidence="6" type="ORF">WG901_13505</name>
</gene>
<accession>A0ABU8RY68</accession>
<dbReference type="Gene3D" id="1.10.10.10">
    <property type="entry name" value="Winged helix-like DNA-binding domain superfamily/Winged helix DNA-binding domain"/>
    <property type="match status" value="1"/>
</dbReference>
<dbReference type="Proteomes" id="UP001361239">
    <property type="component" value="Unassembled WGS sequence"/>
</dbReference>
<organism evidence="6 7">
    <name type="scientific">Novosphingobium anseongense</name>
    <dbReference type="NCBI Taxonomy" id="3133436"/>
    <lineage>
        <taxon>Bacteria</taxon>
        <taxon>Pseudomonadati</taxon>
        <taxon>Pseudomonadota</taxon>
        <taxon>Alphaproteobacteria</taxon>
        <taxon>Sphingomonadales</taxon>
        <taxon>Sphingomonadaceae</taxon>
        <taxon>Novosphingobium</taxon>
    </lineage>
</organism>
<evidence type="ECO:0000313" key="6">
    <source>
        <dbReference type="EMBL" id="MEJ5977659.1"/>
    </source>
</evidence>
<dbReference type="InterPro" id="IPR036390">
    <property type="entry name" value="WH_DNA-bd_sf"/>
</dbReference>
<keyword evidence="3" id="KW-0804">Transcription</keyword>
<dbReference type="Pfam" id="PF09339">
    <property type="entry name" value="HTH_IclR"/>
    <property type="match status" value="1"/>
</dbReference>
<dbReference type="InterPro" id="IPR005471">
    <property type="entry name" value="Tscrpt_reg_IclR_N"/>
</dbReference>
<dbReference type="Pfam" id="PF01614">
    <property type="entry name" value="IclR_C"/>
    <property type="match status" value="1"/>
</dbReference>
<name>A0ABU8RY68_9SPHN</name>
<keyword evidence="7" id="KW-1185">Reference proteome</keyword>
<dbReference type="PROSITE" id="PS51078">
    <property type="entry name" value="ICLR_ED"/>
    <property type="match status" value="1"/>
</dbReference>
<protein>
    <submittedName>
        <fullName evidence="6">IclR family transcriptional regulator</fullName>
    </submittedName>
</protein>
<keyword evidence="2" id="KW-0238">DNA-binding</keyword>
<evidence type="ECO:0000256" key="1">
    <source>
        <dbReference type="ARBA" id="ARBA00023015"/>
    </source>
</evidence>
<dbReference type="SUPFAM" id="SSF55781">
    <property type="entry name" value="GAF domain-like"/>
    <property type="match status" value="1"/>
</dbReference>
<sequence length="268" mass="28601">MKDNTTPADDRLAKAVKDSKAPAISRAAAVLRLLGKSETPLGLQPIARELGLVPSTCLYVLRALTAEGLVAFDADTKRYTLDAGVLTLARQWLSRNEFPDLAQPALDRLAQKFGVTMLGVQIFGLDRIIAVAVSQAGAFQVSVQVGSRFPALISATGRCIAAFGDYPEAQLEARFKPLRWDDPPSFVEWQGQVAQTREQGFGIDEGNYIAGVTVLAAPVWKTPDHARTRPSHALVAIGLGSALRRNGLADLQDALLATAQTLSGQLGG</sequence>
<comment type="caution">
    <text evidence="6">The sequence shown here is derived from an EMBL/GenBank/DDBJ whole genome shotgun (WGS) entry which is preliminary data.</text>
</comment>
<dbReference type="Gene3D" id="3.30.450.40">
    <property type="match status" value="1"/>
</dbReference>
<dbReference type="EMBL" id="JBBHJZ010000002">
    <property type="protein sequence ID" value="MEJ5977659.1"/>
    <property type="molecule type" value="Genomic_DNA"/>
</dbReference>
<evidence type="ECO:0000313" key="7">
    <source>
        <dbReference type="Proteomes" id="UP001361239"/>
    </source>
</evidence>
<dbReference type="RefSeq" id="WP_339587591.1">
    <property type="nucleotide sequence ID" value="NZ_JBBHJZ010000002.1"/>
</dbReference>
<dbReference type="SMART" id="SM00346">
    <property type="entry name" value="HTH_ICLR"/>
    <property type="match status" value="1"/>
</dbReference>
<dbReference type="InterPro" id="IPR014757">
    <property type="entry name" value="Tscrpt_reg_IclR_C"/>
</dbReference>
<dbReference type="InterPro" id="IPR050707">
    <property type="entry name" value="HTH_MetabolicPath_Reg"/>
</dbReference>
<reference evidence="6 7" key="1">
    <citation type="submission" date="2024-03" db="EMBL/GenBank/DDBJ databases">
        <authorList>
            <person name="Jo J.-H."/>
        </authorList>
    </citation>
    <scope>NUCLEOTIDE SEQUENCE [LARGE SCALE GENOMIC DNA]</scope>
    <source>
        <strain evidence="6 7">PS1R-30</strain>
    </source>
</reference>
<keyword evidence="1" id="KW-0805">Transcription regulation</keyword>
<dbReference type="InterPro" id="IPR036388">
    <property type="entry name" value="WH-like_DNA-bd_sf"/>
</dbReference>
<dbReference type="InterPro" id="IPR029016">
    <property type="entry name" value="GAF-like_dom_sf"/>
</dbReference>
<proteinExistence type="predicted"/>
<evidence type="ECO:0000259" key="5">
    <source>
        <dbReference type="PROSITE" id="PS51078"/>
    </source>
</evidence>
<dbReference type="PANTHER" id="PTHR30136">
    <property type="entry name" value="HELIX-TURN-HELIX TRANSCRIPTIONAL REGULATOR, ICLR FAMILY"/>
    <property type="match status" value="1"/>
</dbReference>
<feature type="domain" description="IclR-ED" evidence="5">
    <location>
        <begin position="84"/>
        <end position="268"/>
    </location>
</feature>
<dbReference type="PROSITE" id="PS51077">
    <property type="entry name" value="HTH_ICLR"/>
    <property type="match status" value="1"/>
</dbReference>
<evidence type="ECO:0000256" key="2">
    <source>
        <dbReference type="ARBA" id="ARBA00023125"/>
    </source>
</evidence>
<evidence type="ECO:0000256" key="3">
    <source>
        <dbReference type="ARBA" id="ARBA00023163"/>
    </source>
</evidence>
<feature type="domain" description="HTH iclR-type" evidence="4">
    <location>
        <begin position="21"/>
        <end position="83"/>
    </location>
</feature>
<dbReference type="SUPFAM" id="SSF46785">
    <property type="entry name" value="Winged helix' DNA-binding domain"/>
    <property type="match status" value="1"/>
</dbReference>
<evidence type="ECO:0000259" key="4">
    <source>
        <dbReference type="PROSITE" id="PS51077"/>
    </source>
</evidence>